<comment type="caution">
    <text evidence="1">The sequence shown here is derived from an EMBL/GenBank/DDBJ whole genome shotgun (WGS) entry which is preliminary data.</text>
</comment>
<proteinExistence type="predicted"/>
<reference evidence="1" key="1">
    <citation type="journal article" date="2020" name="bioRxiv">
        <title>Chromosome-level reference genome of the European wasp spider Argiope bruennichi: a resource for studies on range expansion and evolutionary adaptation.</title>
        <authorList>
            <person name="Sheffer M.M."/>
            <person name="Hoppe A."/>
            <person name="Krehenwinkel H."/>
            <person name="Uhl G."/>
            <person name="Kuss A.W."/>
            <person name="Jensen L."/>
            <person name="Jensen C."/>
            <person name="Gillespie R.G."/>
            <person name="Hoff K.J."/>
            <person name="Prost S."/>
        </authorList>
    </citation>
    <scope>NUCLEOTIDE SEQUENCE</scope>
</reference>
<evidence type="ECO:0000313" key="2">
    <source>
        <dbReference type="Proteomes" id="UP000807504"/>
    </source>
</evidence>
<accession>A0A8T0E3S6</accession>
<gene>
    <name evidence="1" type="ORF">HNY73_022940</name>
</gene>
<dbReference type="EMBL" id="JABXBU010002231">
    <property type="protein sequence ID" value="KAF8764909.1"/>
    <property type="molecule type" value="Genomic_DNA"/>
</dbReference>
<organism evidence="1 2">
    <name type="scientific">Argiope bruennichi</name>
    <name type="common">Wasp spider</name>
    <name type="synonym">Aranea bruennichi</name>
    <dbReference type="NCBI Taxonomy" id="94029"/>
    <lineage>
        <taxon>Eukaryota</taxon>
        <taxon>Metazoa</taxon>
        <taxon>Ecdysozoa</taxon>
        <taxon>Arthropoda</taxon>
        <taxon>Chelicerata</taxon>
        <taxon>Arachnida</taxon>
        <taxon>Araneae</taxon>
        <taxon>Araneomorphae</taxon>
        <taxon>Entelegynae</taxon>
        <taxon>Araneoidea</taxon>
        <taxon>Araneidae</taxon>
        <taxon>Argiope</taxon>
    </lineage>
</organism>
<dbReference type="AlphaFoldDB" id="A0A8T0E3S6"/>
<reference evidence="1" key="2">
    <citation type="submission" date="2020-06" db="EMBL/GenBank/DDBJ databases">
        <authorList>
            <person name="Sheffer M."/>
        </authorList>
    </citation>
    <scope>NUCLEOTIDE SEQUENCE</scope>
</reference>
<sequence length="106" mass="12515">MKRVVIRVKMAMLQRVGSASTQGFRWVVLRTRGIKWTVVNEIQQKTGIKGIFMFRSNCYYESYILKQKRVLTLEWYAVKCEKNVPIAGFGLEDHTFLLRHRNCMGR</sequence>
<dbReference type="Proteomes" id="UP000807504">
    <property type="component" value="Unassembled WGS sequence"/>
</dbReference>
<protein>
    <submittedName>
        <fullName evidence="1">Uncharacterized protein</fullName>
    </submittedName>
</protein>
<name>A0A8T0E3S6_ARGBR</name>
<keyword evidence="2" id="KW-1185">Reference proteome</keyword>
<evidence type="ECO:0000313" key="1">
    <source>
        <dbReference type="EMBL" id="KAF8764909.1"/>
    </source>
</evidence>